<feature type="region of interest" description="Disordered" evidence="3">
    <location>
        <begin position="69"/>
        <end position="99"/>
    </location>
</feature>
<proteinExistence type="predicted"/>
<evidence type="ECO:0000256" key="4">
    <source>
        <dbReference type="SAM" id="Phobius"/>
    </source>
</evidence>
<sequence>MQIADILPLDRFEQKALLLGGAAGMAAGMAAGTVLSLLDVVQPWYLLHGVAYAGCGGLAVRLLQRDDRAPPRAEEAPAAPSAPPEAARDATVPTAPSGGMTEAAATLAQLDPFFSVTEQQLHSVVTQTETAAGDIIAALQTLDAAQARSAACVARTRDGMVGLAEDGDAALRALAGTLNAYLRDRLESTRAERDSICSVGEQMRSLDALTAGLEKVGASTRMLALNANIEATRAGSHGIGFQVIARELQALAQGSQAAIAQARRQVAAVQQTIEGVVVAARDAERTQAEETRIQTLMADLNGIAERTTRAVAGMAQAEFAEIEALSGQVGEQVLMVFGQVQFQDVVRQQIEAVGEAVRMLHGLLDALRQSLEGFELSHPIQPDSLLEAVRARYVSQVQRETDAKALGTRLQDTETSMIELF</sequence>
<evidence type="ECO:0000256" key="1">
    <source>
        <dbReference type="ARBA" id="ARBA00023224"/>
    </source>
</evidence>
<dbReference type="InterPro" id="IPR004089">
    <property type="entry name" value="MCPsignal_dom"/>
</dbReference>
<keyword evidence="4" id="KW-0812">Transmembrane</keyword>
<dbReference type="PANTHER" id="PTHR32089:SF112">
    <property type="entry name" value="LYSOZYME-LIKE PROTEIN-RELATED"/>
    <property type="match status" value="1"/>
</dbReference>
<reference evidence="6" key="1">
    <citation type="journal article" date="2021" name="Front. Microbiol.">
        <title>Comprehensive Comparative Genomics and Phenotyping of Methylobacterium Species.</title>
        <authorList>
            <person name="Alessa O."/>
            <person name="Ogura Y."/>
            <person name="Fujitani Y."/>
            <person name="Takami H."/>
            <person name="Hayashi T."/>
            <person name="Sahin N."/>
            <person name="Tani A."/>
        </authorList>
    </citation>
    <scope>NUCLEOTIDE SEQUENCE</scope>
    <source>
        <strain evidence="6">NBRC 15689</strain>
    </source>
</reference>
<dbReference type="Proteomes" id="UP001055156">
    <property type="component" value="Unassembled WGS sequence"/>
</dbReference>
<accession>A0ABQ4T7K7</accession>
<dbReference type="EMBL" id="BPQV01000006">
    <property type="protein sequence ID" value="GJE27657.1"/>
    <property type="molecule type" value="Genomic_DNA"/>
</dbReference>
<organism evidence="6 7">
    <name type="scientific">Methylobacterium organophilum</name>
    <dbReference type="NCBI Taxonomy" id="410"/>
    <lineage>
        <taxon>Bacteria</taxon>
        <taxon>Pseudomonadati</taxon>
        <taxon>Pseudomonadota</taxon>
        <taxon>Alphaproteobacteria</taxon>
        <taxon>Hyphomicrobiales</taxon>
        <taxon>Methylobacteriaceae</taxon>
        <taxon>Methylobacterium</taxon>
    </lineage>
</organism>
<name>A0ABQ4T7K7_METOR</name>
<gene>
    <name evidence="6" type="ORF">LKMONMHP_2517</name>
</gene>
<keyword evidence="1 2" id="KW-0807">Transducer</keyword>
<evidence type="ECO:0000256" key="3">
    <source>
        <dbReference type="SAM" id="MobiDB-lite"/>
    </source>
</evidence>
<dbReference type="Pfam" id="PF00015">
    <property type="entry name" value="MCPsignal"/>
    <property type="match status" value="1"/>
</dbReference>
<evidence type="ECO:0000313" key="6">
    <source>
        <dbReference type="EMBL" id="GJE27657.1"/>
    </source>
</evidence>
<dbReference type="PANTHER" id="PTHR32089">
    <property type="entry name" value="METHYL-ACCEPTING CHEMOTAXIS PROTEIN MCPB"/>
    <property type="match status" value="1"/>
</dbReference>
<comment type="caution">
    <text evidence="6">The sequence shown here is derived from an EMBL/GenBank/DDBJ whole genome shotgun (WGS) entry which is preliminary data.</text>
</comment>
<protein>
    <recommendedName>
        <fullName evidence="5">Methyl-accepting transducer domain-containing protein</fullName>
    </recommendedName>
</protein>
<dbReference type="PROSITE" id="PS50111">
    <property type="entry name" value="CHEMOTAXIS_TRANSDUC_2"/>
    <property type="match status" value="1"/>
</dbReference>
<keyword evidence="4" id="KW-0472">Membrane</keyword>
<evidence type="ECO:0000259" key="5">
    <source>
        <dbReference type="PROSITE" id="PS50111"/>
    </source>
</evidence>
<evidence type="ECO:0000256" key="2">
    <source>
        <dbReference type="PROSITE-ProRule" id="PRU00284"/>
    </source>
</evidence>
<dbReference type="SUPFAM" id="SSF58104">
    <property type="entry name" value="Methyl-accepting chemotaxis protein (MCP) signaling domain"/>
    <property type="match status" value="1"/>
</dbReference>
<reference evidence="6" key="2">
    <citation type="submission" date="2021-08" db="EMBL/GenBank/DDBJ databases">
        <authorList>
            <person name="Tani A."/>
            <person name="Ola A."/>
            <person name="Ogura Y."/>
            <person name="Katsura K."/>
            <person name="Hayashi T."/>
        </authorList>
    </citation>
    <scope>NUCLEOTIDE SEQUENCE</scope>
    <source>
        <strain evidence="6">NBRC 15689</strain>
    </source>
</reference>
<evidence type="ECO:0000313" key="7">
    <source>
        <dbReference type="Proteomes" id="UP001055156"/>
    </source>
</evidence>
<keyword evidence="7" id="KW-1185">Reference proteome</keyword>
<keyword evidence="4" id="KW-1133">Transmembrane helix</keyword>
<feature type="transmembrane region" description="Helical" evidence="4">
    <location>
        <begin position="16"/>
        <end position="38"/>
    </location>
</feature>
<feature type="domain" description="Methyl-accepting transducer" evidence="5">
    <location>
        <begin position="147"/>
        <end position="341"/>
    </location>
</feature>
<dbReference type="Gene3D" id="1.10.287.950">
    <property type="entry name" value="Methyl-accepting chemotaxis protein"/>
    <property type="match status" value="1"/>
</dbReference>